<evidence type="ECO:0000256" key="2">
    <source>
        <dbReference type="ARBA" id="ARBA00006783"/>
    </source>
</evidence>
<dbReference type="InterPro" id="IPR046955">
    <property type="entry name" value="PHR1-like"/>
</dbReference>
<keyword evidence="5" id="KW-0804">Transcription</keyword>
<dbReference type="EMBL" id="QGKV02000759">
    <property type="protein sequence ID" value="KAF3561983.1"/>
    <property type="molecule type" value="Genomic_DNA"/>
</dbReference>
<evidence type="ECO:0000259" key="8">
    <source>
        <dbReference type="PROSITE" id="PS51294"/>
    </source>
</evidence>
<dbReference type="Gene3D" id="1.10.10.60">
    <property type="entry name" value="Homeodomain-like"/>
    <property type="match status" value="1"/>
</dbReference>
<protein>
    <recommendedName>
        <fullName evidence="8">HTH myb-type domain-containing protein</fullName>
    </recommendedName>
</protein>
<evidence type="ECO:0000313" key="9">
    <source>
        <dbReference type="EMBL" id="KAF3561983.1"/>
    </source>
</evidence>
<dbReference type="Proteomes" id="UP000266723">
    <property type="component" value="Unassembled WGS sequence"/>
</dbReference>
<evidence type="ECO:0000256" key="6">
    <source>
        <dbReference type="ARBA" id="ARBA00023242"/>
    </source>
</evidence>
<keyword evidence="6" id="KW-0539">Nucleus</keyword>
<dbReference type="InterPro" id="IPR006447">
    <property type="entry name" value="Myb_dom_plants"/>
</dbReference>
<dbReference type="PANTHER" id="PTHR31499">
    <property type="entry name" value="MYB FAMILY TRANSCRIPTION FACTOR PHL11"/>
    <property type="match status" value="1"/>
</dbReference>
<dbReference type="PANTHER" id="PTHR31499:SF80">
    <property type="entry name" value="HTH MYB-TYPE DOMAIN-CONTAINING PROTEIN"/>
    <property type="match status" value="1"/>
</dbReference>
<organism evidence="9 10">
    <name type="scientific">Brassica cretica</name>
    <name type="common">Mustard</name>
    <dbReference type="NCBI Taxonomy" id="69181"/>
    <lineage>
        <taxon>Eukaryota</taxon>
        <taxon>Viridiplantae</taxon>
        <taxon>Streptophyta</taxon>
        <taxon>Embryophyta</taxon>
        <taxon>Tracheophyta</taxon>
        <taxon>Spermatophyta</taxon>
        <taxon>Magnoliopsida</taxon>
        <taxon>eudicotyledons</taxon>
        <taxon>Gunneridae</taxon>
        <taxon>Pentapetalae</taxon>
        <taxon>rosids</taxon>
        <taxon>malvids</taxon>
        <taxon>Brassicales</taxon>
        <taxon>Brassicaceae</taxon>
        <taxon>Brassiceae</taxon>
        <taxon>Brassica</taxon>
    </lineage>
</organism>
<feature type="domain" description="HTH myb-type" evidence="8">
    <location>
        <begin position="197"/>
        <end position="250"/>
    </location>
</feature>
<dbReference type="NCBIfam" id="TIGR01557">
    <property type="entry name" value="myb_SHAQKYF"/>
    <property type="match status" value="1"/>
</dbReference>
<name>A0ABQ7CPP4_BRACR</name>
<feature type="region of interest" description="Disordered" evidence="7">
    <location>
        <begin position="327"/>
        <end position="359"/>
    </location>
</feature>
<comment type="subcellular location">
    <subcellularLocation>
        <location evidence="1">Nucleus</location>
    </subcellularLocation>
</comment>
<dbReference type="SUPFAM" id="SSF46689">
    <property type="entry name" value="Homeodomain-like"/>
    <property type="match status" value="1"/>
</dbReference>
<gene>
    <name evidence="9" type="ORF">DY000_02012167</name>
</gene>
<dbReference type="InterPro" id="IPR025756">
    <property type="entry name" value="Myb_CC_LHEQLE"/>
</dbReference>
<evidence type="ECO:0000256" key="1">
    <source>
        <dbReference type="ARBA" id="ARBA00004123"/>
    </source>
</evidence>
<feature type="compositionally biased region" description="Basic and acidic residues" evidence="7">
    <location>
        <begin position="327"/>
        <end position="340"/>
    </location>
</feature>
<evidence type="ECO:0000256" key="3">
    <source>
        <dbReference type="ARBA" id="ARBA00023015"/>
    </source>
</evidence>
<reference evidence="9 10" key="1">
    <citation type="journal article" date="2020" name="BMC Genomics">
        <title>Intraspecific diversification of the crop wild relative Brassica cretica Lam. using demographic model selection.</title>
        <authorList>
            <person name="Kioukis A."/>
            <person name="Michalopoulou V.A."/>
            <person name="Briers L."/>
            <person name="Pirintsos S."/>
            <person name="Studholme D.J."/>
            <person name="Pavlidis P."/>
            <person name="Sarris P.F."/>
        </authorList>
    </citation>
    <scope>NUCLEOTIDE SEQUENCE [LARGE SCALE GENOMIC DNA]</scope>
    <source>
        <strain evidence="10">cv. PFS-1207/04</strain>
    </source>
</reference>
<dbReference type="PROSITE" id="PS51294">
    <property type="entry name" value="HTH_MYB"/>
    <property type="match status" value="1"/>
</dbReference>
<accession>A0ABQ7CPP4</accession>
<dbReference type="Pfam" id="PF00249">
    <property type="entry name" value="Myb_DNA-binding"/>
    <property type="match status" value="1"/>
</dbReference>
<keyword evidence="4" id="KW-0175">Coiled coil</keyword>
<dbReference type="Pfam" id="PF14379">
    <property type="entry name" value="Myb_CC_LHEQLE"/>
    <property type="match status" value="1"/>
</dbReference>
<proteinExistence type="inferred from homology"/>
<evidence type="ECO:0000256" key="4">
    <source>
        <dbReference type="ARBA" id="ARBA00023054"/>
    </source>
</evidence>
<evidence type="ECO:0000313" key="10">
    <source>
        <dbReference type="Proteomes" id="UP000266723"/>
    </source>
</evidence>
<dbReference type="InterPro" id="IPR001005">
    <property type="entry name" value="SANT/Myb"/>
</dbReference>
<keyword evidence="3" id="KW-0805">Transcription regulation</keyword>
<evidence type="ECO:0000256" key="7">
    <source>
        <dbReference type="SAM" id="MobiDB-lite"/>
    </source>
</evidence>
<evidence type="ECO:0000256" key="5">
    <source>
        <dbReference type="ARBA" id="ARBA00023163"/>
    </source>
</evidence>
<dbReference type="InterPro" id="IPR017930">
    <property type="entry name" value="Myb_dom"/>
</dbReference>
<comment type="similarity">
    <text evidence="2">Belongs to the MYB-CC family.</text>
</comment>
<feature type="compositionally biased region" description="Basic and acidic residues" evidence="7">
    <location>
        <begin position="348"/>
        <end position="359"/>
    </location>
</feature>
<keyword evidence="10" id="KW-1185">Reference proteome</keyword>
<comment type="caution">
    <text evidence="9">The sequence shown here is derived from an EMBL/GenBank/DDBJ whole genome shotgun (WGS) entry which is preliminary data.</text>
</comment>
<dbReference type="InterPro" id="IPR009057">
    <property type="entry name" value="Homeodomain-like_sf"/>
</dbReference>
<sequence length="359" mass="40281">METRNLAHTCSSIPPPDIPINSQQHNQLIAGPYHLLSANGEAVGHIYSNDFPNAASSSMVSHERHIGSTDPPFISEMLDWDDHADLLDLGVVEEDGGILPCHDDIHKPSDLAEFDDELITNENPIMSPFWNDVFLVASSTSAPKVHESTMQSQIQQPQVPLQHPSPCVELPPLVRTVSSNSNDNTNSTSAAAKGRMRWTPELHEAFVEAVNHLGGMNNAKPKAVLKHMKVQGLTIYHVKSHLQKYRTARYVSEPSEGSQETKLTPLEHVTSLDTKRGIDITEALRIQMEVQKQLHEQLEVQRKMQLRIEEQGKVLLMMFEKQNMDFCKPEQEDKASEKTPESCSEEADSPRPKRPRNDE</sequence>